<evidence type="ECO:0000256" key="2">
    <source>
        <dbReference type="ARBA" id="ARBA00022475"/>
    </source>
</evidence>
<evidence type="ECO:0000256" key="3">
    <source>
        <dbReference type="ARBA" id="ARBA00022676"/>
    </source>
</evidence>
<dbReference type="PANTHER" id="PTHR33908">
    <property type="entry name" value="MANNOSYLTRANSFERASE YKCB-RELATED"/>
    <property type="match status" value="1"/>
</dbReference>
<dbReference type="InterPro" id="IPR050297">
    <property type="entry name" value="LipidA_mod_glycosyltrf_83"/>
</dbReference>
<dbReference type="GO" id="GO:0009103">
    <property type="term" value="P:lipopolysaccharide biosynthetic process"/>
    <property type="evidence" value="ECO:0007669"/>
    <property type="project" value="UniProtKB-ARBA"/>
</dbReference>
<dbReference type="STRING" id="1797593.A3A65_04435"/>
<dbReference type="GO" id="GO:0016763">
    <property type="term" value="F:pentosyltransferase activity"/>
    <property type="evidence" value="ECO:0007669"/>
    <property type="project" value="TreeGrafter"/>
</dbReference>
<evidence type="ECO:0000256" key="4">
    <source>
        <dbReference type="ARBA" id="ARBA00022679"/>
    </source>
</evidence>
<keyword evidence="2" id="KW-1003">Cell membrane</keyword>
<comment type="subcellular location">
    <subcellularLocation>
        <location evidence="1">Cell membrane</location>
        <topology evidence="1">Multi-pass membrane protein</topology>
    </subcellularLocation>
</comment>
<dbReference type="GO" id="GO:0010041">
    <property type="term" value="P:response to iron(III) ion"/>
    <property type="evidence" value="ECO:0007669"/>
    <property type="project" value="TreeGrafter"/>
</dbReference>
<dbReference type="AlphaFoldDB" id="A0A1G1W3Y2"/>
<feature type="transmembrane region" description="Helical" evidence="8">
    <location>
        <begin position="128"/>
        <end position="145"/>
    </location>
</feature>
<dbReference type="Pfam" id="PF13231">
    <property type="entry name" value="PMT_2"/>
    <property type="match status" value="1"/>
</dbReference>
<feature type="transmembrane region" description="Helical" evidence="8">
    <location>
        <begin position="397"/>
        <end position="414"/>
    </location>
</feature>
<evidence type="ECO:0000256" key="8">
    <source>
        <dbReference type="SAM" id="Phobius"/>
    </source>
</evidence>
<gene>
    <name evidence="10" type="ORF">A3A65_04435</name>
</gene>
<keyword evidence="3" id="KW-0328">Glycosyltransferase</keyword>
<evidence type="ECO:0000256" key="7">
    <source>
        <dbReference type="ARBA" id="ARBA00023136"/>
    </source>
</evidence>
<dbReference type="EMBL" id="MHCL01000003">
    <property type="protein sequence ID" value="OGY22375.1"/>
    <property type="molecule type" value="Genomic_DNA"/>
</dbReference>
<feature type="transmembrane region" description="Helical" evidence="8">
    <location>
        <begin position="344"/>
        <end position="361"/>
    </location>
</feature>
<keyword evidence="6 8" id="KW-1133">Transmembrane helix</keyword>
<evidence type="ECO:0000256" key="1">
    <source>
        <dbReference type="ARBA" id="ARBA00004651"/>
    </source>
</evidence>
<keyword evidence="4" id="KW-0808">Transferase</keyword>
<evidence type="ECO:0000313" key="11">
    <source>
        <dbReference type="Proteomes" id="UP000176723"/>
    </source>
</evidence>
<feature type="transmembrane region" description="Helical" evidence="8">
    <location>
        <begin position="95"/>
        <end position="116"/>
    </location>
</feature>
<protein>
    <recommendedName>
        <fullName evidence="9">Glycosyltransferase RgtA/B/C/D-like domain-containing protein</fullName>
    </recommendedName>
</protein>
<keyword evidence="5 8" id="KW-0812">Transmembrane</keyword>
<feature type="domain" description="Glycosyltransferase RgtA/B/C/D-like" evidence="9">
    <location>
        <begin position="71"/>
        <end position="235"/>
    </location>
</feature>
<dbReference type="Proteomes" id="UP000176723">
    <property type="component" value="Unassembled WGS sequence"/>
</dbReference>
<feature type="transmembrane region" description="Helical" evidence="8">
    <location>
        <begin position="221"/>
        <end position="239"/>
    </location>
</feature>
<evidence type="ECO:0000313" key="10">
    <source>
        <dbReference type="EMBL" id="OGY22375.1"/>
    </source>
</evidence>
<reference evidence="10 11" key="1">
    <citation type="journal article" date="2016" name="Nat. Commun.">
        <title>Thousands of microbial genomes shed light on interconnected biogeochemical processes in an aquifer system.</title>
        <authorList>
            <person name="Anantharaman K."/>
            <person name="Brown C.T."/>
            <person name="Hug L.A."/>
            <person name="Sharon I."/>
            <person name="Castelle C.J."/>
            <person name="Probst A.J."/>
            <person name="Thomas B.C."/>
            <person name="Singh A."/>
            <person name="Wilkins M.J."/>
            <person name="Karaoz U."/>
            <person name="Brodie E.L."/>
            <person name="Williams K.H."/>
            <person name="Hubbard S.S."/>
            <person name="Banfield J.F."/>
        </authorList>
    </citation>
    <scope>NUCLEOTIDE SEQUENCE [LARGE SCALE GENOMIC DNA]</scope>
</reference>
<dbReference type="PANTHER" id="PTHR33908:SF3">
    <property type="entry name" value="UNDECAPRENYL PHOSPHATE-ALPHA-4-AMINO-4-DEOXY-L-ARABINOSE ARABINOSYL TRANSFERASE"/>
    <property type="match status" value="1"/>
</dbReference>
<organism evidence="10 11">
    <name type="scientific">Candidatus Chisholmbacteria bacterium RIFCSPLOWO2_01_FULL_49_14</name>
    <dbReference type="NCBI Taxonomy" id="1797593"/>
    <lineage>
        <taxon>Bacteria</taxon>
        <taxon>Candidatus Chisholmiibacteriota</taxon>
    </lineage>
</organism>
<dbReference type="InterPro" id="IPR038731">
    <property type="entry name" value="RgtA/B/C-like"/>
</dbReference>
<comment type="caution">
    <text evidence="10">The sequence shown here is derived from an EMBL/GenBank/DDBJ whole genome shotgun (WGS) entry which is preliminary data.</text>
</comment>
<evidence type="ECO:0000259" key="9">
    <source>
        <dbReference type="Pfam" id="PF13231"/>
    </source>
</evidence>
<feature type="transmembrane region" description="Helical" evidence="8">
    <location>
        <begin position="319"/>
        <end position="337"/>
    </location>
</feature>
<feature type="transmembrane region" description="Helical" evidence="8">
    <location>
        <begin position="373"/>
        <end position="392"/>
    </location>
</feature>
<evidence type="ECO:0000256" key="5">
    <source>
        <dbReference type="ARBA" id="ARBA00022692"/>
    </source>
</evidence>
<proteinExistence type="predicted"/>
<evidence type="ECO:0000256" key="6">
    <source>
        <dbReference type="ARBA" id="ARBA00022989"/>
    </source>
</evidence>
<feature type="transmembrane region" description="Helical" evidence="8">
    <location>
        <begin position="176"/>
        <end position="192"/>
    </location>
</feature>
<keyword evidence="7 8" id="KW-0472">Membrane</keyword>
<name>A0A1G1W3Y2_9BACT</name>
<accession>A0A1G1W3Y2</accession>
<dbReference type="GO" id="GO:0005886">
    <property type="term" value="C:plasma membrane"/>
    <property type="evidence" value="ECO:0007669"/>
    <property type="project" value="UniProtKB-SubCell"/>
</dbReference>
<sequence length="545" mass="63100">MRNRRRERLILATIVLVAALLRFYKLGSNPPSLYWDEASLGYNTYSILKTGYDEHGEFLPITRFIAFGDYKPPGYIYAAVPSIAVFGLTEFAVRFPSAFAGILTVLVTYFLVKELFGEKSLNIKHQTLNIGVIAAFLLAISPWHLQFSRGAFEANLATFFSISGVYLFLRGREKGMYWILSALSFSLSMYTFNTHRVFVPILIAGLMVIYRKHLRHNLKYLLISAALLLTLLSPLVPYLQSREGQLRFREVTFLLDVDPIITANDRIAREGNSMWAKIVHNRRVQFAMEFLKHYGDHFRANFLFFSGDVNPRLGTRDQGLLYIADLPFILAGLYFLVKRKDTTSALILFWWLSAVLPASTARETPHALRTLNVLPVPQIIAAFGIVNLYKLVKRKRIFILLFVSCYLFLVTSYLHTYHAHYPKTWAASWQYGYKQLVEYITPIQQQYERIYVTTSYGRPYIYFLFYMQYPPQTYWEKTDAERDWFGFWTVKGFDRYFFRDPPQKSEEDGGKWLVVSVPGELPDKATKLLEIAFPNGDTAFEIGEE</sequence>